<name>A0AAP2REK9_9EURY</name>
<proteinExistence type="predicted"/>
<dbReference type="InterPro" id="IPR011604">
    <property type="entry name" value="PDDEXK-like_dom_sf"/>
</dbReference>
<dbReference type="Gene3D" id="3.90.320.10">
    <property type="match status" value="1"/>
</dbReference>
<dbReference type="GO" id="GO:0045145">
    <property type="term" value="F:single-stranded DNA 5'-3' DNA exonuclease activity"/>
    <property type="evidence" value="ECO:0007669"/>
    <property type="project" value="InterPro"/>
</dbReference>
<comment type="caution">
    <text evidence="1">The sequence shown here is derived from an EMBL/GenBank/DDBJ whole genome shotgun (WGS) entry which is preliminary data.</text>
</comment>
<dbReference type="AlphaFoldDB" id="A0AAP2REK9"/>
<evidence type="ECO:0000313" key="1">
    <source>
        <dbReference type="EMBL" id="MCD1295115.1"/>
    </source>
</evidence>
<reference evidence="1 2" key="1">
    <citation type="submission" date="2017-11" db="EMBL/GenBank/DDBJ databases">
        <title>Isolation and Characterization of Family Methanocellaceae Species from Potential Methane Hydrate Area Offshore Southwestern Taiwan.</title>
        <authorList>
            <person name="Zhang W.-L."/>
            <person name="Chen W.-C."/>
            <person name="Lai M.-C."/>
            <person name="Chen S.-C."/>
        </authorList>
    </citation>
    <scope>NUCLEOTIDE SEQUENCE [LARGE SCALE GENOMIC DNA]</scope>
    <source>
        <strain evidence="1 2">CWC-04</strain>
    </source>
</reference>
<protein>
    <recommendedName>
        <fullName evidence="3">PD-(D/E)XK endonuclease-like domain-containing protein</fullName>
    </recommendedName>
</protein>
<sequence length="284" mass="32479">MPVPVLEKYGKSRLRVTDISQQFWCERQVELSLEFPREETPETIAGSDIHRELMHEIIEEIEAVPETVEDEAYLLLLNIDTGLEQLLSGGKTRELRVFGKAGGFPISGTIDEISISGNRTFVLDHKTRRTPRMPSPAAIKTTQVQVMLYRKMLQDLKDGIYAYDDLITDLKLPVPGEISPGFIKELGSGGVKVDCMSVEEICGRVFDRFRRIPELSDSMIIRYIYQGTKEHIGDKIIEYDPVSLESKIAYAGLFWEGKRKAFRVKQSERWKCSYCEYNDGRCVE</sequence>
<dbReference type="PANTHER" id="PTHR14464:SF4">
    <property type="entry name" value="EXONUCLEASE V"/>
    <property type="match status" value="1"/>
</dbReference>
<evidence type="ECO:0000313" key="2">
    <source>
        <dbReference type="Proteomes" id="UP001320159"/>
    </source>
</evidence>
<evidence type="ECO:0008006" key="3">
    <source>
        <dbReference type="Google" id="ProtNLM"/>
    </source>
</evidence>
<dbReference type="GO" id="GO:0036297">
    <property type="term" value="P:interstrand cross-link repair"/>
    <property type="evidence" value="ECO:0007669"/>
    <property type="project" value="TreeGrafter"/>
</dbReference>
<keyword evidence="2" id="KW-1185">Reference proteome</keyword>
<organism evidence="1 2">
    <name type="scientific">Methanooceanicella nereidis</name>
    <dbReference type="NCBI Taxonomy" id="2052831"/>
    <lineage>
        <taxon>Archaea</taxon>
        <taxon>Methanobacteriati</taxon>
        <taxon>Methanobacteriota</taxon>
        <taxon>Stenosarchaea group</taxon>
        <taxon>Methanomicrobia</taxon>
        <taxon>Methanocellales</taxon>
        <taxon>Methanocellaceae</taxon>
        <taxon>Methanooceanicella</taxon>
    </lineage>
</organism>
<dbReference type="InterPro" id="IPR019190">
    <property type="entry name" value="EXOV"/>
</dbReference>
<gene>
    <name evidence="1" type="ORF">CUJ83_08905</name>
</gene>
<dbReference type="Pfam" id="PF09810">
    <property type="entry name" value="Exo5"/>
    <property type="match status" value="3"/>
</dbReference>
<accession>A0AAP2REK9</accession>
<dbReference type="EMBL" id="PGCK01000006">
    <property type="protein sequence ID" value="MCD1295115.1"/>
    <property type="molecule type" value="Genomic_DNA"/>
</dbReference>
<dbReference type="PANTHER" id="PTHR14464">
    <property type="entry name" value="EXONUCLEASE V"/>
    <property type="match status" value="1"/>
</dbReference>
<dbReference type="Proteomes" id="UP001320159">
    <property type="component" value="Unassembled WGS sequence"/>
</dbReference>
<dbReference type="RefSeq" id="WP_230741962.1">
    <property type="nucleotide sequence ID" value="NZ_PGCK01000006.1"/>
</dbReference>